<dbReference type="EC" id="3.4.-.-" evidence="4"/>
<keyword evidence="2" id="KW-0732">Signal</keyword>
<feature type="chain" id="PRO_5046512576" evidence="2">
    <location>
        <begin position="25"/>
        <end position="669"/>
    </location>
</feature>
<dbReference type="InterPro" id="IPR029058">
    <property type="entry name" value="AB_hydrolase_fold"/>
</dbReference>
<feature type="signal peptide" evidence="2">
    <location>
        <begin position="1"/>
        <end position="24"/>
    </location>
</feature>
<dbReference type="Proteomes" id="UP001310692">
    <property type="component" value="Unassembled WGS sequence"/>
</dbReference>
<evidence type="ECO:0000256" key="2">
    <source>
        <dbReference type="SAM" id="SignalP"/>
    </source>
</evidence>
<sequence length="669" mass="73595">MMRIATFLSAIAAACLLFASPALSQSPPPVDAYAANTAISSVDISPNGQRLAMLASVEGGERRAIVTGLDGSGATVLSLSDEVGIAPTGLNWLSDDYLIVDFAQRRRPPGGGPIRNIPRRYIMRADGGNSYEIPASSQVVRYMPEDPEHVLMLLPVVRDDRDSIMARRGAADGVSLALGLFRHNLARNSRNRLAVGESTTASILVDDDYDPVIRYDLDTRARRIEIFIQDGGWQSVYREDYEEERYGRGGRNRRIFTPAGTPSGLVGEGPAYYTSGYDADRNMTVGYQFNPVTGERTPLGIDTGGADFGGYLTDWRNGRVIGAVWDADVRTYHYFDEPWASLQAQLEGAFPGSRVAMVSWDQSGNNIIVSRRLGGSSGAYYLFNRSAGSVSLIGRMRPGIPDNWVGDVIPVEYQARDGLTIPAYVTLPPNRDLADLPLVVMPHGGPQSRDYYDFDEWAQLLASRGYVVIQPQFRGSEGFGRDFIFRGHGEWGRAMQNDLSDAIGYLAGQGIVDPDRVCIFGWSYGGYAALAGATLTPELYRCVVAGAPVADVTAMMEWAEDTNGSGTVDYWTEYVGDWRRERERMIAISPTDQVENVRAPIFLVHGTEDTIVPIEQAELMAEALERAGKTYEYLPVEDGPHVSVLMTPEQKQAFYTRLLDFLDRHNPAD</sequence>
<dbReference type="EMBL" id="JAZDRO010000001">
    <property type="protein sequence ID" value="MEE2565872.1"/>
    <property type="molecule type" value="Genomic_DNA"/>
</dbReference>
<keyword evidence="5" id="KW-1185">Reference proteome</keyword>
<protein>
    <submittedName>
        <fullName evidence="4">S9 family peptidase</fullName>
        <ecNumber evidence="4">3.4.-.-</ecNumber>
    </submittedName>
</protein>
<dbReference type="SUPFAM" id="SSF53474">
    <property type="entry name" value="alpha/beta-Hydrolases"/>
    <property type="match status" value="1"/>
</dbReference>
<comment type="caution">
    <text evidence="4">The sequence shown here is derived from an EMBL/GenBank/DDBJ whole genome shotgun (WGS) entry which is preliminary data.</text>
</comment>
<gene>
    <name evidence="4" type="ORF">V0U35_04200</name>
</gene>
<dbReference type="PANTHER" id="PTHR42776:SF27">
    <property type="entry name" value="DIPEPTIDYL PEPTIDASE FAMILY MEMBER 6"/>
    <property type="match status" value="1"/>
</dbReference>
<evidence type="ECO:0000256" key="1">
    <source>
        <dbReference type="ARBA" id="ARBA00022801"/>
    </source>
</evidence>
<evidence type="ECO:0000313" key="5">
    <source>
        <dbReference type="Proteomes" id="UP001310692"/>
    </source>
</evidence>
<proteinExistence type="predicted"/>
<dbReference type="SUPFAM" id="SSF69322">
    <property type="entry name" value="Tricorn protease domain 2"/>
    <property type="match status" value="1"/>
</dbReference>
<dbReference type="PANTHER" id="PTHR42776">
    <property type="entry name" value="SERINE PEPTIDASE S9 FAMILY MEMBER"/>
    <property type="match status" value="1"/>
</dbReference>
<dbReference type="InterPro" id="IPR001375">
    <property type="entry name" value="Peptidase_S9_cat"/>
</dbReference>
<dbReference type="GO" id="GO:0016787">
    <property type="term" value="F:hydrolase activity"/>
    <property type="evidence" value="ECO:0007669"/>
    <property type="project" value="UniProtKB-KW"/>
</dbReference>
<keyword evidence="1 4" id="KW-0378">Hydrolase</keyword>
<name>A0ABU7LWD7_9PROT</name>
<organism evidence="4 5">
    <name type="scientific">Hyphobacterium marinum</name>
    <dbReference type="NCBI Taxonomy" id="3116574"/>
    <lineage>
        <taxon>Bacteria</taxon>
        <taxon>Pseudomonadati</taxon>
        <taxon>Pseudomonadota</taxon>
        <taxon>Alphaproteobacteria</taxon>
        <taxon>Maricaulales</taxon>
        <taxon>Maricaulaceae</taxon>
        <taxon>Hyphobacterium</taxon>
    </lineage>
</organism>
<reference evidence="4 5" key="1">
    <citation type="submission" date="2024-01" db="EMBL/GenBank/DDBJ databases">
        <title>Hyphobacterium bacterium isolated from marine sediment.</title>
        <authorList>
            <person name="Zhao S."/>
        </authorList>
    </citation>
    <scope>NUCLEOTIDE SEQUENCE [LARGE SCALE GENOMIC DNA]</scope>
    <source>
        <strain evidence="4 5">Y60-23</strain>
    </source>
</reference>
<dbReference type="Gene3D" id="3.40.50.1820">
    <property type="entry name" value="alpha/beta hydrolase"/>
    <property type="match status" value="1"/>
</dbReference>
<dbReference type="PROSITE" id="PS51257">
    <property type="entry name" value="PROKAR_LIPOPROTEIN"/>
    <property type="match status" value="1"/>
</dbReference>
<evidence type="ECO:0000259" key="3">
    <source>
        <dbReference type="Pfam" id="PF00326"/>
    </source>
</evidence>
<feature type="domain" description="Peptidase S9 prolyl oligopeptidase catalytic" evidence="3">
    <location>
        <begin position="454"/>
        <end position="665"/>
    </location>
</feature>
<accession>A0ABU7LWD7</accession>
<dbReference type="Pfam" id="PF00326">
    <property type="entry name" value="Peptidase_S9"/>
    <property type="match status" value="1"/>
</dbReference>
<dbReference type="RefSeq" id="WP_330195403.1">
    <property type="nucleotide sequence ID" value="NZ_JAZDRO010000001.1"/>
</dbReference>
<evidence type="ECO:0000313" key="4">
    <source>
        <dbReference type="EMBL" id="MEE2565872.1"/>
    </source>
</evidence>